<protein>
    <recommendedName>
        <fullName evidence="3">DUF1795 domain-containing protein</fullName>
    </recommendedName>
</protein>
<proteinExistence type="predicted"/>
<reference evidence="1 2" key="1">
    <citation type="submission" date="2023-07" db="EMBL/GenBank/DDBJ databases">
        <title>Sequencing the genomes of 1000 actinobacteria strains.</title>
        <authorList>
            <person name="Klenk H.-P."/>
        </authorList>
    </citation>
    <scope>NUCLEOTIDE SEQUENCE [LARGE SCALE GENOMIC DNA]</scope>
    <source>
        <strain evidence="1 2">GD13</strain>
    </source>
</reference>
<evidence type="ECO:0008006" key="3">
    <source>
        <dbReference type="Google" id="ProtNLM"/>
    </source>
</evidence>
<keyword evidence="2" id="KW-1185">Reference proteome</keyword>
<comment type="caution">
    <text evidence="1">The sequence shown here is derived from an EMBL/GenBank/DDBJ whole genome shotgun (WGS) entry which is preliminary data.</text>
</comment>
<dbReference type="Proteomes" id="UP001240447">
    <property type="component" value="Unassembled WGS sequence"/>
</dbReference>
<evidence type="ECO:0000313" key="1">
    <source>
        <dbReference type="EMBL" id="MDP9821382.1"/>
    </source>
</evidence>
<dbReference type="EMBL" id="JAUSQM010000001">
    <property type="protein sequence ID" value="MDP9821382.1"/>
    <property type="molecule type" value="Genomic_DNA"/>
</dbReference>
<name>A0ABT9NLT7_9ACTN</name>
<accession>A0ABT9NLT7</accession>
<evidence type="ECO:0000313" key="2">
    <source>
        <dbReference type="Proteomes" id="UP001240447"/>
    </source>
</evidence>
<gene>
    <name evidence="1" type="ORF">J2S59_001191</name>
</gene>
<sequence>MTATVPRLDLDLDGLPWLIGPTEHRPAEQWVAEAHPVLLRLLQLEDGEEAARLSTYVRRVLERVSDTSGAALPYRLLRWEDVAARPLVASFGLSEPGDEDAYADFLGAYEMRPVEPAVVEELGTAGGGPRIRRALSYSQPDEHLFVELRYLIEPADTDVVVLLTAGSRDPADLVAVQDELDELATRMRVRS</sequence>
<dbReference type="RefSeq" id="WP_068123470.1">
    <property type="nucleotide sequence ID" value="NZ_CCXJ01000659.1"/>
</dbReference>
<organism evidence="1 2">
    <name type="scientific">Nocardioides massiliensis</name>
    <dbReference type="NCBI Taxonomy" id="1325935"/>
    <lineage>
        <taxon>Bacteria</taxon>
        <taxon>Bacillati</taxon>
        <taxon>Actinomycetota</taxon>
        <taxon>Actinomycetes</taxon>
        <taxon>Propionibacteriales</taxon>
        <taxon>Nocardioidaceae</taxon>
        <taxon>Nocardioides</taxon>
    </lineage>
</organism>